<keyword evidence="3" id="KW-1185">Reference proteome</keyword>
<feature type="non-terminal residue" evidence="2">
    <location>
        <position position="142"/>
    </location>
</feature>
<evidence type="ECO:0000313" key="3">
    <source>
        <dbReference type="Proteomes" id="UP000326924"/>
    </source>
</evidence>
<dbReference type="AlphaFoldDB" id="A0A5J5EDX4"/>
<accession>A0A5J5EDX4</accession>
<dbReference type="InParanoid" id="A0A5J5EDX4"/>
<evidence type="ECO:0000313" key="2">
    <source>
        <dbReference type="EMBL" id="KAA8893421.1"/>
    </source>
</evidence>
<feature type="compositionally biased region" description="Basic and acidic residues" evidence="1">
    <location>
        <begin position="125"/>
        <end position="142"/>
    </location>
</feature>
<organism evidence="2 3">
    <name type="scientific">Sphaerosporella brunnea</name>
    <dbReference type="NCBI Taxonomy" id="1250544"/>
    <lineage>
        <taxon>Eukaryota</taxon>
        <taxon>Fungi</taxon>
        <taxon>Dikarya</taxon>
        <taxon>Ascomycota</taxon>
        <taxon>Pezizomycotina</taxon>
        <taxon>Pezizomycetes</taxon>
        <taxon>Pezizales</taxon>
        <taxon>Pyronemataceae</taxon>
        <taxon>Sphaerosporella</taxon>
    </lineage>
</organism>
<feature type="region of interest" description="Disordered" evidence="1">
    <location>
        <begin position="43"/>
        <end position="142"/>
    </location>
</feature>
<feature type="compositionally biased region" description="Pro residues" evidence="1">
    <location>
        <begin position="78"/>
        <end position="88"/>
    </location>
</feature>
<evidence type="ECO:0000256" key="1">
    <source>
        <dbReference type="SAM" id="MobiDB-lite"/>
    </source>
</evidence>
<feature type="compositionally biased region" description="Polar residues" evidence="1">
    <location>
        <begin position="110"/>
        <end position="121"/>
    </location>
</feature>
<reference evidence="2 3" key="1">
    <citation type="submission" date="2019-09" db="EMBL/GenBank/DDBJ databases">
        <title>Draft genome of the ectomycorrhizal ascomycete Sphaerosporella brunnea.</title>
        <authorList>
            <consortium name="DOE Joint Genome Institute"/>
            <person name="Benucci G.M."/>
            <person name="Marozzi G."/>
            <person name="Antonielli L."/>
            <person name="Sanchez S."/>
            <person name="Marco P."/>
            <person name="Wang X."/>
            <person name="Falini L.B."/>
            <person name="Barry K."/>
            <person name="Haridas S."/>
            <person name="Lipzen A."/>
            <person name="Labutti K."/>
            <person name="Grigoriev I.V."/>
            <person name="Murat C."/>
            <person name="Martin F."/>
            <person name="Albertini E."/>
            <person name="Donnini D."/>
            <person name="Bonito G."/>
        </authorList>
    </citation>
    <scope>NUCLEOTIDE SEQUENCE [LARGE SCALE GENOMIC DNA]</scope>
    <source>
        <strain evidence="2 3">Sb_GMNB300</strain>
    </source>
</reference>
<comment type="caution">
    <text evidence="2">The sequence shown here is derived from an EMBL/GenBank/DDBJ whole genome shotgun (WGS) entry which is preliminary data.</text>
</comment>
<sequence>MDIAKALADAAFESGDPNDPIVSSQLGDACVSDTMAIDLQGASQWSEPVLTPTPARLFTPDSVPPPPPPLLLAEPASTPTPTPTPPTPGALGAPRTTRAMTRGLLGKTPTPVSVTFNSTPVRSLAESRKRLRNDTPEDNKLV</sequence>
<protein>
    <submittedName>
        <fullName evidence="2">Uncharacterized protein</fullName>
    </submittedName>
</protein>
<gene>
    <name evidence="2" type="ORF">FN846DRAFT_914065</name>
</gene>
<proteinExistence type="predicted"/>
<name>A0A5J5EDX4_9PEZI</name>
<dbReference type="EMBL" id="VXIS01000447">
    <property type="protein sequence ID" value="KAA8893421.1"/>
    <property type="molecule type" value="Genomic_DNA"/>
</dbReference>
<dbReference type="Proteomes" id="UP000326924">
    <property type="component" value="Unassembled WGS sequence"/>
</dbReference>